<evidence type="ECO:0000256" key="5">
    <source>
        <dbReference type="RuleBase" id="RU004404"/>
    </source>
</evidence>
<dbReference type="InterPro" id="IPR029045">
    <property type="entry name" value="ClpP/crotonase-like_dom_sf"/>
</dbReference>
<evidence type="ECO:0000256" key="4">
    <source>
        <dbReference type="ARBA" id="ARBA00022825"/>
    </source>
</evidence>
<name>A0ABP8MBZ8_9BACT</name>
<dbReference type="PANTHER" id="PTHR32060:SF30">
    <property type="entry name" value="CARBOXY-TERMINAL PROCESSING PROTEASE CTPA"/>
    <property type="match status" value="1"/>
</dbReference>
<gene>
    <name evidence="7" type="ORF">GCM10023091_41040</name>
</gene>
<dbReference type="Gene3D" id="3.30.750.44">
    <property type="match status" value="1"/>
</dbReference>
<dbReference type="Gene3D" id="3.90.226.10">
    <property type="entry name" value="2-enoyl-CoA Hydratase, Chain A, domain 1"/>
    <property type="match status" value="1"/>
</dbReference>
<dbReference type="PROSITE" id="PS50106">
    <property type="entry name" value="PDZ"/>
    <property type="match status" value="1"/>
</dbReference>
<keyword evidence="3 5" id="KW-0378">Hydrolase</keyword>
<dbReference type="Gene3D" id="2.30.42.10">
    <property type="match status" value="1"/>
</dbReference>
<keyword evidence="8" id="KW-1185">Reference proteome</keyword>
<dbReference type="Proteomes" id="UP001501508">
    <property type="component" value="Unassembled WGS sequence"/>
</dbReference>
<dbReference type="InterPro" id="IPR005151">
    <property type="entry name" value="Tail-specific_protease"/>
</dbReference>
<dbReference type="InterPro" id="IPR036034">
    <property type="entry name" value="PDZ_sf"/>
</dbReference>
<dbReference type="SMART" id="SM00228">
    <property type="entry name" value="PDZ"/>
    <property type="match status" value="1"/>
</dbReference>
<evidence type="ECO:0000313" key="8">
    <source>
        <dbReference type="Proteomes" id="UP001501508"/>
    </source>
</evidence>
<proteinExistence type="inferred from homology"/>
<reference evidence="8" key="1">
    <citation type="journal article" date="2019" name="Int. J. Syst. Evol. Microbiol.">
        <title>The Global Catalogue of Microorganisms (GCM) 10K type strain sequencing project: providing services to taxonomists for standard genome sequencing and annotation.</title>
        <authorList>
            <consortium name="The Broad Institute Genomics Platform"/>
            <consortium name="The Broad Institute Genome Sequencing Center for Infectious Disease"/>
            <person name="Wu L."/>
            <person name="Ma J."/>
        </authorList>
    </citation>
    <scope>NUCLEOTIDE SEQUENCE [LARGE SCALE GENOMIC DNA]</scope>
    <source>
        <strain evidence="8">JCM 31920</strain>
    </source>
</reference>
<dbReference type="PANTHER" id="PTHR32060">
    <property type="entry name" value="TAIL-SPECIFIC PROTEASE"/>
    <property type="match status" value="1"/>
</dbReference>
<keyword evidence="4 5" id="KW-0720">Serine protease</keyword>
<evidence type="ECO:0000259" key="6">
    <source>
        <dbReference type="PROSITE" id="PS50106"/>
    </source>
</evidence>
<organism evidence="7 8">
    <name type="scientific">Ravibacter arvi</name>
    <dbReference type="NCBI Taxonomy" id="2051041"/>
    <lineage>
        <taxon>Bacteria</taxon>
        <taxon>Pseudomonadati</taxon>
        <taxon>Bacteroidota</taxon>
        <taxon>Cytophagia</taxon>
        <taxon>Cytophagales</taxon>
        <taxon>Spirosomataceae</taxon>
        <taxon>Ravibacter</taxon>
    </lineage>
</organism>
<dbReference type="SMART" id="SM00245">
    <property type="entry name" value="TSPc"/>
    <property type="match status" value="1"/>
</dbReference>
<sequence>MTRRRNFKGFLFKSLLLKHSHDMISSVIKRWWPVFVIAGVALVSFRNEDRLFEIARNLDIYATLYKELNTYYVDDVNPNQVIKTSIDAMLQSLDPYTVYYAEDDIEDFMTLTTGKYNGIGALVNSANGKYIVMMVYEGTPAEKAGIRLGDEILKIDGVEVNERRGADSGKLLKGQTGTVVKLTVRRVGNPTPIDIEVGRDVVKMTNVPYYGMMNEEVGYIDLKDFTASSAKEVKNAYIELKGKGMKKLILDVRDNPGGLLDMAVQISNLFIPKGKEIVSTKGKIKEWNKTYYAREIPENTEMPLIVLTSNRSASASEIVSGVIQDYDRGVLIGQRTYGKGLVQTTRDLSYGTKMKVTTAKYYIPSGRCIQAIDYSLRNDDGSVAKIPDSLMTAFKTANGRKVFDGGGVLPDVELEHENFSPIANALGSNRLFFDYAVKYHSQHATIKPAAEFSLTDAEYKEFEKWLSGKDYDYVTQVENDLAQLEASARREKSFNTIEGQFKALKAKLTHSKENDLQLHKNEIKALLEEEIVKHYYLEKGFKEASFRNDRELKAALELFKDMPRYHEILKGSR</sequence>
<comment type="similarity">
    <text evidence="1 5">Belongs to the peptidase S41A family.</text>
</comment>
<dbReference type="Pfam" id="PF03572">
    <property type="entry name" value="Peptidase_S41"/>
    <property type="match status" value="1"/>
</dbReference>
<dbReference type="InterPro" id="IPR041489">
    <property type="entry name" value="PDZ_6"/>
</dbReference>
<evidence type="ECO:0000256" key="3">
    <source>
        <dbReference type="ARBA" id="ARBA00022801"/>
    </source>
</evidence>
<dbReference type="NCBIfam" id="TIGR00225">
    <property type="entry name" value="prc"/>
    <property type="match status" value="1"/>
</dbReference>
<evidence type="ECO:0000313" key="7">
    <source>
        <dbReference type="EMBL" id="GAA4446957.1"/>
    </source>
</evidence>
<dbReference type="Pfam" id="PF17820">
    <property type="entry name" value="PDZ_6"/>
    <property type="match status" value="1"/>
</dbReference>
<protein>
    <submittedName>
        <fullName evidence="7">S41 family peptidase</fullName>
    </submittedName>
</protein>
<dbReference type="InterPro" id="IPR001478">
    <property type="entry name" value="PDZ"/>
</dbReference>
<keyword evidence="2 5" id="KW-0645">Protease</keyword>
<evidence type="ECO:0000256" key="2">
    <source>
        <dbReference type="ARBA" id="ARBA00022670"/>
    </source>
</evidence>
<dbReference type="EMBL" id="BAABEY010000036">
    <property type="protein sequence ID" value="GAA4446957.1"/>
    <property type="molecule type" value="Genomic_DNA"/>
</dbReference>
<dbReference type="CDD" id="cd07560">
    <property type="entry name" value="Peptidase_S41_CPP"/>
    <property type="match status" value="1"/>
</dbReference>
<accession>A0ABP8MBZ8</accession>
<dbReference type="InterPro" id="IPR004447">
    <property type="entry name" value="Peptidase_S41A"/>
</dbReference>
<evidence type="ECO:0000256" key="1">
    <source>
        <dbReference type="ARBA" id="ARBA00009179"/>
    </source>
</evidence>
<dbReference type="SUPFAM" id="SSF52096">
    <property type="entry name" value="ClpP/crotonase"/>
    <property type="match status" value="1"/>
</dbReference>
<feature type="domain" description="PDZ" evidence="6">
    <location>
        <begin position="108"/>
        <end position="187"/>
    </location>
</feature>
<dbReference type="SUPFAM" id="SSF50156">
    <property type="entry name" value="PDZ domain-like"/>
    <property type="match status" value="1"/>
</dbReference>
<comment type="caution">
    <text evidence="7">The sequence shown here is derived from an EMBL/GenBank/DDBJ whole genome shotgun (WGS) entry which is preliminary data.</text>
</comment>
<dbReference type="CDD" id="cd06782">
    <property type="entry name" value="cpPDZ_CPP-like"/>
    <property type="match status" value="1"/>
</dbReference>